<dbReference type="InterPro" id="IPR009038">
    <property type="entry name" value="GOLD_dom"/>
</dbReference>
<dbReference type="AlphaFoldDB" id="A0A1B6IPY2"/>
<dbReference type="InterPro" id="IPR015720">
    <property type="entry name" value="Emp24-like"/>
</dbReference>
<evidence type="ECO:0000259" key="12">
    <source>
        <dbReference type="PROSITE" id="PS50866"/>
    </source>
</evidence>
<proteinExistence type="inferred from homology"/>
<keyword evidence="4 9" id="KW-0812">Transmembrane</keyword>
<dbReference type="GO" id="GO:0016020">
    <property type="term" value="C:membrane"/>
    <property type="evidence" value="ECO:0007669"/>
    <property type="project" value="UniProtKB-SubCell"/>
</dbReference>
<evidence type="ECO:0000256" key="3">
    <source>
        <dbReference type="ARBA" id="ARBA00022473"/>
    </source>
</evidence>
<gene>
    <name evidence="13" type="ORF">g.895</name>
</gene>
<dbReference type="SMART" id="SM01190">
    <property type="entry name" value="EMP24_GP25L"/>
    <property type="match status" value="1"/>
</dbReference>
<evidence type="ECO:0000256" key="6">
    <source>
        <dbReference type="ARBA" id="ARBA00022989"/>
    </source>
</evidence>
<dbReference type="InterPro" id="IPR036598">
    <property type="entry name" value="GOLD_dom_sf"/>
</dbReference>
<keyword evidence="6 10" id="KW-1133">Transmembrane helix</keyword>
<evidence type="ECO:0000256" key="4">
    <source>
        <dbReference type="ARBA" id="ARBA00022692"/>
    </source>
</evidence>
<reference evidence="13" key="1">
    <citation type="submission" date="2015-11" db="EMBL/GenBank/DDBJ databases">
        <title>De novo transcriptome assembly of four potential Pierce s Disease insect vectors from Arizona vineyards.</title>
        <authorList>
            <person name="Tassone E.E."/>
        </authorList>
    </citation>
    <scope>NUCLEOTIDE SEQUENCE</scope>
</reference>
<evidence type="ECO:0000256" key="1">
    <source>
        <dbReference type="ARBA" id="ARBA00004479"/>
    </source>
</evidence>
<feature type="signal peptide" evidence="11">
    <location>
        <begin position="1"/>
        <end position="22"/>
    </location>
</feature>
<dbReference type="EMBL" id="GECU01018725">
    <property type="protein sequence ID" value="JAS88981.1"/>
    <property type="molecule type" value="Transcribed_RNA"/>
</dbReference>
<dbReference type="Pfam" id="PF01105">
    <property type="entry name" value="EMP24_GP25L"/>
    <property type="match status" value="1"/>
</dbReference>
<protein>
    <recommendedName>
        <fullName evidence="12">GOLD domain-containing protein</fullName>
    </recommendedName>
</protein>
<keyword evidence="5 11" id="KW-0732">Signal</keyword>
<evidence type="ECO:0000256" key="2">
    <source>
        <dbReference type="ARBA" id="ARBA00007104"/>
    </source>
</evidence>
<evidence type="ECO:0000256" key="11">
    <source>
        <dbReference type="SAM" id="SignalP"/>
    </source>
</evidence>
<feature type="transmembrane region" description="Helical" evidence="10">
    <location>
        <begin position="174"/>
        <end position="196"/>
    </location>
</feature>
<sequence length="211" mass="24737">MGICVVWFVFSVMTIYFQVTDQVEFTFELVDKAKECFYEDIQQNTNINLDYQVVTGGSYDVDVTVEDPTQNVIYREVKSQHNSYNFKSPMKGIYKICFSNEFSTFSHKLVYMYLQVGEEPLLPGRNNHTTVMTQMELSIQEIHDSLRSTLDHQTYLRLREAQGTKRAEDLNDRVLLWSLIETVAILFASIGQVFMLKNVFSERKHIHYNRL</sequence>
<keyword evidence="7 10" id="KW-0472">Membrane</keyword>
<dbReference type="PANTHER" id="PTHR22811">
    <property type="entry name" value="TRANSMEMBRANE EMP24 DOMAIN-CONTAINING PROTEIN"/>
    <property type="match status" value="1"/>
</dbReference>
<keyword evidence="3" id="KW-0217">Developmental protein</keyword>
<evidence type="ECO:0000256" key="8">
    <source>
        <dbReference type="ARBA" id="ARBA00037847"/>
    </source>
</evidence>
<comment type="subcellular location">
    <subcellularLocation>
        <location evidence="8">Endomembrane system</location>
        <topology evidence="8">Single-pass membrane protein</topology>
    </subcellularLocation>
    <subcellularLocation>
        <location evidence="1 9">Membrane</location>
        <topology evidence="1 9">Single-pass type I membrane protein</topology>
    </subcellularLocation>
</comment>
<feature type="domain" description="GOLD" evidence="12">
    <location>
        <begin position="34"/>
        <end position="116"/>
    </location>
</feature>
<dbReference type="GO" id="GO:0012505">
    <property type="term" value="C:endomembrane system"/>
    <property type="evidence" value="ECO:0007669"/>
    <property type="project" value="UniProtKB-SubCell"/>
</dbReference>
<name>A0A1B6IPY2_9HEMI</name>
<evidence type="ECO:0000313" key="13">
    <source>
        <dbReference type="EMBL" id="JAS88981.1"/>
    </source>
</evidence>
<evidence type="ECO:0000256" key="9">
    <source>
        <dbReference type="RuleBase" id="RU003827"/>
    </source>
</evidence>
<dbReference type="SUPFAM" id="SSF101576">
    <property type="entry name" value="Supernatant protein factor (SPF), C-terminal domain"/>
    <property type="match status" value="1"/>
</dbReference>
<accession>A0A1B6IPY2</accession>
<evidence type="ECO:0000256" key="10">
    <source>
        <dbReference type="SAM" id="Phobius"/>
    </source>
</evidence>
<evidence type="ECO:0000256" key="7">
    <source>
        <dbReference type="ARBA" id="ARBA00023136"/>
    </source>
</evidence>
<dbReference type="PROSITE" id="PS50866">
    <property type="entry name" value="GOLD"/>
    <property type="match status" value="1"/>
</dbReference>
<feature type="chain" id="PRO_5008585373" description="GOLD domain-containing protein" evidence="11">
    <location>
        <begin position="23"/>
        <end position="211"/>
    </location>
</feature>
<evidence type="ECO:0000256" key="5">
    <source>
        <dbReference type="ARBA" id="ARBA00022729"/>
    </source>
</evidence>
<comment type="similarity">
    <text evidence="2 9">Belongs to the EMP24/GP25L family.</text>
</comment>
<organism evidence="13">
    <name type="scientific">Homalodisca liturata</name>
    <dbReference type="NCBI Taxonomy" id="320908"/>
    <lineage>
        <taxon>Eukaryota</taxon>
        <taxon>Metazoa</taxon>
        <taxon>Ecdysozoa</taxon>
        <taxon>Arthropoda</taxon>
        <taxon>Hexapoda</taxon>
        <taxon>Insecta</taxon>
        <taxon>Pterygota</taxon>
        <taxon>Neoptera</taxon>
        <taxon>Paraneoptera</taxon>
        <taxon>Hemiptera</taxon>
        <taxon>Auchenorrhyncha</taxon>
        <taxon>Membracoidea</taxon>
        <taxon>Cicadellidae</taxon>
        <taxon>Cicadellinae</taxon>
        <taxon>Proconiini</taxon>
        <taxon>Homalodisca</taxon>
    </lineage>
</organism>